<accession>A0A0E9UG63</accession>
<reference evidence="1" key="1">
    <citation type="submission" date="2014-11" db="EMBL/GenBank/DDBJ databases">
        <authorList>
            <person name="Amaro Gonzalez C."/>
        </authorList>
    </citation>
    <scope>NUCLEOTIDE SEQUENCE</scope>
</reference>
<dbReference type="EMBL" id="GBXM01044624">
    <property type="protein sequence ID" value="JAH63953.1"/>
    <property type="molecule type" value="Transcribed_RNA"/>
</dbReference>
<evidence type="ECO:0000313" key="1">
    <source>
        <dbReference type="EMBL" id="JAH63953.1"/>
    </source>
</evidence>
<name>A0A0E9UG63_ANGAN</name>
<sequence length="13" mass="1387">MPTVILAACHSFP</sequence>
<reference evidence="1" key="2">
    <citation type="journal article" date="2015" name="Fish Shellfish Immunol.">
        <title>Early steps in the European eel (Anguilla anguilla)-Vibrio vulnificus interaction in the gills: Role of the RtxA13 toxin.</title>
        <authorList>
            <person name="Callol A."/>
            <person name="Pajuelo D."/>
            <person name="Ebbesson L."/>
            <person name="Teles M."/>
            <person name="MacKenzie S."/>
            <person name="Amaro C."/>
        </authorList>
    </citation>
    <scope>NUCLEOTIDE SEQUENCE</scope>
</reference>
<organism evidence="1">
    <name type="scientific">Anguilla anguilla</name>
    <name type="common">European freshwater eel</name>
    <name type="synonym">Muraena anguilla</name>
    <dbReference type="NCBI Taxonomy" id="7936"/>
    <lineage>
        <taxon>Eukaryota</taxon>
        <taxon>Metazoa</taxon>
        <taxon>Chordata</taxon>
        <taxon>Craniata</taxon>
        <taxon>Vertebrata</taxon>
        <taxon>Euteleostomi</taxon>
        <taxon>Actinopterygii</taxon>
        <taxon>Neopterygii</taxon>
        <taxon>Teleostei</taxon>
        <taxon>Anguilliformes</taxon>
        <taxon>Anguillidae</taxon>
        <taxon>Anguilla</taxon>
    </lineage>
</organism>
<proteinExistence type="predicted"/>
<protein>
    <submittedName>
        <fullName evidence="1">Uncharacterized protein</fullName>
    </submittedName>
</protein>